<organism evidence="9 10">
    <name type="scientific">Treponema maltophilum ATCC 51939</name>
    <dbReference type="NCBI Taxonomy" id="1125699"/>
    <lineage>
        <taxon>Bacteria</taxon>
        <taxon>Pseudomonadati</taxon>
        <taxon>Spirochaetota</taxon>
        <taxon>Spirochaetia</taxon>
        <taxon>Spirochaetales</taxon>
        <taxon>Treponemataceae</taxon>
        <taxon>Treponema</taxon>
    </lineage>
</organism>
<dbReference type="AlphaFoldDB" id="S3JZG5"/>
<feature type="transmembrane region" description="Helical" evidence="7">
    <location>
        <begin position="325"/>
        <end position="347"/>
    </location>
</feature>
<accession>S3JZG5</accession>
<dbReference type="OrthoDB" id="9761531at2"/>
<evidence type="ECO:0000256" key="3">
    <source>
        <dbReference type="ARBA" id="ARBA00022692"/>
    </source>
</evidence>
<evidence type="ECO:0000313" key="10">
    <source>
        <dbReference type="Proteomes" id="UP000014541"/>
    </source>
</evidence>
<dbReference type="PANTHER" id="PTHR30619:SF1">
    <property type="entry name" value="RECOMBINATION PROTEIN 2"/>
    <property type="match status" value="1"/>
</dbReference>
<dbReference type="PANTHER" id="PTHR30619">
    <property type="entry name" value="DNA INTERNALIZATION/COMPETENCE PROTEIN COMEC/REC2"/>
    <property type="match status" value="1"/>
</dbReference>
<keyword evidence="5 7" id="KW-0472">Membrane</keyword>
<dbReference type="EMBL" id="ATFF01000006">
    <property type="protein sequence ID" value="EPF30615.1"/>
    <property type="molecule type" value="Genomic_DNA"/>
</dbReference>
<evidence type="ECO:0000256" key="6">
    <source>
        <dbReference type="SAM" id="MobiDB-lite"/>
    </source>
</evidence>
<feature type="domain" description="ComEC/Rec2-related protein" evidence="8">
    <location>
        <begin position="209"/>
        <end position="443"/>
    </location>
</feature>
<evidence type="ECO:0000256" key="1">
    <source>
        <dbReference type="ARBA" id="ARBA00004651"/>
    </source>
</evidence>
<sequence>MVTQKTIFTLPPVRIAAVILALALYARLVKPADPHAFRCCMPLEKLGSVSGLVASNPSKTSSGRFYSLLLDAERAGSADMSCSARGRVRLLVPCELVEALYPGKLFSLSKKDVPVEQGARLVCTVRRIEESSAADTPPSTSAGGARSASATTAARGSKSDTPSVPVFIAETTSFAGWKNDICRLRALSRLYLKRVLYAWGDAGGLLLALVSGSREYTDEKLAQAFQNAGLAHILALSGMHLSLFISAASFSKFLVGKKAASVLSLIFMCAFIWFAGASPSLVRAFLCVFVALIARFLFIELSAKGSFDCLCAAFIVQTAFLHADIYSAAFMLSYAAIAGILLISPLVRPFLCSFLPQKLAESASATAGAWLATSPLTAVLFGHIAPVGLISSIIVTPLASVFFIAGCAGVFFCLILPFLLYPLNGIIQVLYAALKYAVLFFARFKPIDLL</sequence>
<keyword evidence="10" id="KW-1185">Reference proteome</keyword>
<keyword evidence="4 7" id="KW-1133">Transmembrane helix</keyword>
<reference evidence="9 10" key="1">
    <citation type="submission" date="2013-04" db="EMBL/GenBank/DDBJ databases">
        <title>The Genome Sequence of Treponema maltophilum ATCC 51939.</title>
        <authorList>
            <consortium name="The Broad Institute Genomics Platform"/>
            <person name="Earl A."/>
            <person name="Ward D."/>
            <person name="Feldgarden M."/>
            <person name="Gevers D."/>
            <person name="Leonetti C."/>
            <person name="Blanton J.M."/>
            <person name="Dewhirst F.E."/>
            <person name="Izard J."/>
            <person name="Walker B."/>
            <person name="Young S."/>
            <person name="Zeng Q."/>
            <person name="Gargeya S."/>
            <person name="Fitzgerald M."/>
            <person name="Haas B."/>
            <person name="Abouelleil A."/>
            <person name="Allen A.W."/>
            <person name="Alvarado L."/>
            <person name="Arachchi H.M."/>
            <person name="Berlin A.M."/>
            <person name="Chapman S.B."/>
            <person name="Gainer-Dewar J."/>
            <person name="Goldberg J."/>
            <person name="Griggs A."/>
            <person name="Gujja S."/>
            <person name="Hansen M."/>
            <person name="Howarth C."/>
            <person name="Imamovic A."/>
            <person name="Ireland A."/>
            <person name="Larimer J."/>
            <person name="McCowan C."/>
            <person name="Murphy C."/>
            <person name="Pearson M."/>
            <person name="Poon T.W."/>
            <person name="Priest M."/>
            <person name="Roberts A."/>
            <person name="Saif S."/>
            <person name="Shea T."/>
            <person name="Sisk P."/>
            <person name="Sykes S."/>
            <person name="Wortman J."/>
            <person name="Nusbaum C."/>
            <person name="Birren B."/>
        </authorList>
    </citation>
    <scope>NUCLEOTIDE SEQUENCE [LARGE SCALE GENOMIC DNA]</scope>
    <source>
        <strain evidence="9 10">ATCC 51939</strain>
    </source>
</reference>
<keyword evidence="2" id="KW-1003">Cell membrane</keyword>
<evidence type="ECO:0000259" key="8">
    <source>
        <dbReference type="Pfam" id="PF03772"/>
    </source>
</evidence>
<gene>
    <name evidence="9" type="ORF">HMPREF9194_00932</name>
</gene>
<dbReference type="InterPro" id="IPR052159">
    <property type="entry name" value="Competence_DNA_uptake"/>
</dbReference>
<feature type="transmembrane region" description="Helical" evidence="7">
    <location>
        <begin position="224"/>
        <end position="247"/>
    </location>
</feature>
<feature type="transmembrane region" description="Helical" evidence="7">
    <location>
        <begin position="6"/>
        <end position="28"/>
    </location>
</feature>
<comment type="subcellular location">
    <subcellularLocation>
        <location evidence="1">Cell membrane</location>
        <topology evidence="1">Multi-pass membrane protein</topology>
    </subcellularLocation>
</comment>
<feature type="region of interest" description="Disordered" evidence="6">
    <location>
        <begin position="132"/>
        <end position="162"/>
    </location>
</feature>
<dbReference type="Pfam" id="PF03772">
    <property type="entry name" value="Competence"/>
    <property type="match status" value="1"/>
</dbReference>
<feature type="transmembrane region" description="Helical" evidence="7">
    <location>
        <begin position="401"/>
        <end position="420"/>
    </location>
</feature>
<dbReference type="STRING" id="1125699.HMPREF9194_00932"/>
<dbReference type="InterPro" id="IPR004477">
    <property type="entry name" value="ComEC_N"/>
</dbReference>
<proteinExistence type="predicted"/>
<feature type="transmembrane region" description="Helical" evidence="7">
    <location>
        <begin position="367"/>
        <end position="389"/>
    </location>
</feature>
<evidence type="ECO:0000313" key="9">
    <source>
        <dbReference type="EMBL" id="EPF30615.1"/>
    </source>
</evidence>
<feature type="transmembrane region" description="Helical" evidence="7">
    <location>
        <begin position="195"/>
        <end position="212"/>
    </location>
</feature>
<dbReference type="PATRIC" id="fig|1125699.3.peg.954"/>
<feature type="transmembrane region" description="Helical" evidence="7">
    <location>
        <begin position="281"/>
        <end position="298"/>
    </location>
</feature>
<dbReference type="GO" id="GO:0005886">
    <property type="term" value="C:plasma membrane"/>
    <property type="evidence" value="ECO:0007669"/>
    <property type="project" value="UniProtKB-SubCell"/>
</dbReference>
<dbReference type="eggNOG" id="COG0658">
    <property type="taxonomic scope" value="Bacteria"/>
</dbReference>
<dbReference type="Proteomes" id="UP000014541">
    <property type="component" value="Unassembled WGS sequence"/>
</dbReference>
<feature type="compositionally biased region" description="Low complexity" evidence="6">
    <location>
        <begin position="132"/>
        <end position="156"/>
    </location>
</feature>
<evidence type="ECO:0000256" key="7">
    <source>
        <dbReference type="SAM" id="Phobius"/>
    </source>
</evidence>
<keyword evidence="3 7" id="KW-0812">Transmembrane</keyword>
<name>S3JZG5_TREMA</name>
<comment type="caution">
    <text evidence="9">The sequence shown here is derived from an EMBL/GenBank/DDBJ whole genome shotgun (WGS) entry which is preliminary data.</text>
</comment>
<evidence type="ECO:0000256" key="2">
    <source>
        <dbReference type="ARBA" id="ARBA00022475"/>
    </source>
</evidence>
<evidence type="ECO:0000256" key="4">
    <source>
        <dbReference type="ARBA" id="ARBA00022989"/>
    </source>
</evidence>
<dbReference type="RefSeq" id="WP_016525226.1">
    <property type="nucleotide sequence ID" value="NZ_KE332518.1"/>
</dbReference>
<evidence type="ECO:0000256" key="5">
    <source>
        <dbReference type="ARBA" id="ARBA00023136"/>
    </source>
</evidence>
<feature type="transmembrane region" description="Helical" evidence="7">
    <location>
        <begin position="259"/>
        <end position="275"/>
    </location>
</feature>
<feature type="transmembrane region" description="Helical" evidence="7">
    <location>
        <begin position="426"/>
        <end position="444"/>
    </location>
</feature>
<protein>
    <recommendedName>
        <fullName evidence="8">ComEC/Rec2-related protein domain-containing protein</fullName>
    </recommendedName>
</protein>
<dbReference type="NCBIfam" id="TIGR00360">
    <property type="entry name" value="ComEC_N-term"/>
    <property type="match status" value="1"/>
</dbReference>
<dbReference type="HOGENOM" id="CLU_036608_0_0_12"/>